<proteinExistence type="inferred from homology"/>
<dbReference type="GO" id="GO:0003677">
    <property type="term" value="F:DNA binding"/>
    <property type="evidence" value="ECO:0007669"/>
    <property type="project" value="UniProtKB-UniRule"/>
</dbReference>
<dbReference type="Gene3D" id="3.40.50.300">
    <property type="entry name" value="P-loop containing nucleotide triphosphate hydrolases"/>
    <property type="match status" value="1"/>
</dbReference>
<keyword evidence="7" id="KW-1185">Reference proteome</keyword>
<feature type="DNA-binding region" description="OmpR/PhoB-type" evidence="3">
    <location>
        <begin position="1"/>
        <end position="92"/>
    </location>
</feature>
<comment type="similarity">
    <text evidence="1">Belongs to the AfsR/DnrI/RedD regulatory family.</text>
</comment>
<dbReference type="SMART" id="SM00862">
    <property type="entry name" value="Trans_reg_C"/>
    <property type="match status" value="1"/>
</dbReference>
<keyword evidence="2 3" id="KW-0238">DNA-binding</keyword>
<dbReference type="InterPro" id="IPR027417">
    <property type="entry name" value="P-loop_NTPase"/>
</dbReference>
<gene>
    <name evidence="6" type="ORF">HDA36_000822</name>
</gene>
<dbReference type="InterPro" id="IPR005158">
    <property type="entry name" value="BTAD"/>
</dbReference>
<feature type="compositionally biased region" description="Basic and acidic residues" evidence="4">
    <location>
        <begin position="944"/>
        <end position="962"/>
    </location>
</feature>
<evidence type="ECO:0000256" key="3">
    <source>
        <dbReference type="PROSITE-ProRule" id="PRU01091"/>
    </source>
</evidence>
<dbReference type="InterPro" id="IPR001867">
    <property type="entry name" value="OmpR/PhoB-type_DNA-bd"/>
</dbReference>
<sequence>MDLIVLGPVALRAAGRTFPLGSGRQLEIAVFLALSGGRAISREIIIDRIWNGEGGKSSTLDSYISRTRRRLEAAGADRSALVCRNGAYSLRLAHGSVDWLRFRKLRHRAQVLTGIGDPRGALALLDEALGLWQGAPLADVPGHWADAMRRRMIAEHRAALADAGQLALDTGEDPGTLVERLARYAEEYPEHDPLTAQFTEALRRASPAAPPREGPAAAPAAPAPRRVPDTVPGPPPDFHGRRPELELLAEGAEGTAPLQVVHGMPGVGKTALVRRAARMVRPRFPDGTLMAVLHGGDPARTPRDPGEVLYELLAAVGLAPADVPEGTEARAALWRTVTASRRCLLVLDDAAGPEQVRPLLPGGDGCAVVVTSRWRPDGLEGARLLHLAPPPLDEAVRLLADAAGCDPALHRDRLVALARGLGRLPLALRVAAEGHRRAPADPPGARPSPLPAEGRGGAVLQVLDGAFDACLAALSPAARTAFVRLGLLPSPVFGVQAAAAAMARPARQAGPLLDELRRASLLDDHGADARLCMHDLVAARARRGAEEELTDLERHAVLSRTLDHFWAAAVAADRARFPHRHRPPPPRTAPVEIPDFGAPAEATAWFLTERPVLLRLLPGDPGGPADPAFGRKRAGIAQALAGLLAAHGPWDAAARGLERAAGTLREQGETARLGHVLAELAAALLRVGRTRAASACAAEGAAAARACDDDLLRARCLSEQGLALLVGGSPDEALPFLEDALAIACEHRHRPSMADALERAACCRSMTGDPERALDSFEKALTLYRDVGDISGQAKTLSDQASALSRSGRPDEALRSARAALPLMEQLGEQRAASRVASNLGELHAEAGDHETAVHRFRAALATARSLGDADTEFAALCGLGRARTALGDPLGALAVLGKAQRLAAGRAGGSAGAAEVLLALGTARLELGDAEAAGVLFMRSAEEARTPEDRGKAEAALDRLALHRRPGALPRPSASGAPAPAEGLPR</sequence>
<evidence type="ECO:0000259" key="5">
    <source>
        <dbReference type="PROSITE" id="PS51755"/>
    </source>
</evidence>
<dbReference type="InterPro" id="IPR016032">
    <property type="entry name" value="Sig_transdc_resp-reg_C-effctor"/>
</dbReference>
<dbReference type="PANTHER" id="PTHR47691:SF3">
    <property type="entry name" value="HTH-TYPE TRANSCRIPTIONAL REGULATOR RV0890C-RELATED"/>
    <property type="match status" value="1"/>
</dbReference>
<dbReference type="InterPro" id="IPR036388">
    <property type="entry name" value="WH-like_DNA-bd_sf"/>
</dbReference>
<comment type="caution">
    <text evidence="6">The sequence shown here is derived from an EMBL/GenBank/DDBJ whole genome shotgun (WGS) entry which is preliminary data.</text>
</comment>
<dbReference type="Gene3D" id="1.10.10.10">
    <property type="entry name" value="Winged helix-like DNA-binding domain superfamily/Winged helix DNA-binding domain"/>
    <property type="match status" value="1"/>
</dbReference>
<dbReference type="GO" id="GO:0006355">
    <property type="term" value="P:regulation of DNA-templated transcription"/>
    <property type="evidence" value="ECO:0007669"/>
    <property type="project" value="InterPro"/>
</dbReference>
<organism evidence="6 7">
    <name type="scientific">Nocardiopsis composta</name>
    <dbReference type="NCBI Taxonomy" id="157465"/>
    <lineage>
        <taxon>Bacteria</taxon>
        <taxon>Bacillati</taxon>
        <taxon>Actinomycetota</taxon>
        <taxon>Actinomycetes</taxon>
        <taxon>Streptosporangiales</taxon>
        <taxon>Nocardiopsidaceae</taxon>
        <taxon>Nocardiopsis</taxon>
    </lineage>
</organism>
<dbReference type="Pfam" id="PF03704">
    <property type="entry name" value="BTAD"/>
    <property type="match status" value="1"/>
</dbReference>
<evidence type="ECO:0000256" key="1">
    <source>
        <dbReference type="ARBA" id="ARBA00005820"/>
    </source>
</evidence>
<dbReference type="Pfam" id="PF00486">
    <property type="entry name" value="Trans_reg_C"/>
    <property type="match status" value="1"/>
</dbReference>
<dbReference type="PANTHER" id="PTHR47691">
    <property type="entry name" value="REGULATOR-RELATED"/>
    <property type="match status" value="1"/>
</dbReference>
<feature type="region of interest" description="Disordered" evidence="4">
    <location>
        <begin position="944"/>
        <end position="987"/>
    </location>
</feature>
<dbReference type="Proteomes" id="UP000572635">
    <property type="component" value="Unassembled WGS sequence"/>
</dbReference>
<dbReference type="SUPFAM" id="SSF46894">
    <property type="entry name" value="C-terminal effector domain of the bipartite response regulators"/>
    <property type="match status" value="1"/>
</dbReference>
<dbReference type="EMBL" id="JACHDB010000001">
    <property type="protein sequence ID" value="MBB5430738.1"/>
    <property type="molecule type" value="Genomic_DNA"/>
</dbReference>
<feature type="domain" description="OmpR/PhoB-type" evidence="5">
    <location>
        <begin position="1"/>
        <end position="92"/>
    </location>
</feature>
<feature type="region of interest" description="Disordered" evidence="4">
    <location>
        <begin position="204"/>
        <end position="242"/>
    </location>
</feature>
<dbReference type="GO" id="GO:0000160">
    <property type="term" value="P:phosphorelay signal transduction system"/>
    <property type="evidence" value="ECO:0007669"/>
    <property type="project" value="InterPro"/>
</dbReference>
<evidence type="ECO:0000313" key="7">
    <source>
        <dbReference type="Proteomes" id="UP000572635"/>
    </source>
</evidence>
<dbReference type="Gene3D" id="1.25.40.10">
    <property type="entry name" value="Tetratricopeptide repeat domain"/>
    <property type="match status" value="2"/>
</dbReference>
<dbReference type="Pfam" id="PF13424">
    <property type="entry name" value="TPR_12"/>
    <property type="match status" value="2"/>
</dbReference>
<dbReference type="SMART" id="SM00028">
    <property type="entry name" value="TPR"/>
    <property type="match status" value="7"/>
</dbReference>
<accession>A0A7W8QHT5</accession>
<evidence type="ECO:0000313" key="6">
    <source>
        <dbReference type="EMBL" id="MBB5430738.1"/>
    </source>
</evidence>
<dbReference type="PRINTS" id="PR00364">
    <property type="entry name" value="DISEASERSIST"/>
</dbReference>
<dbReference type="SMART" id="SM01043">
    <property type="entry name" value="BTAD"/>
    <property type="match status" value="1"/>
</dbReference>
<dbReference type="SUPFAM" id="SSF48452">
    <property type="entry name" value="TPR-like"/>
    <property type="match status" value="3"/>
</dbReference>
<evidence type="ECO:0000256" key="4">
    <source>
        <dbReference type="SAM" id="MobiDB-lite"/>
    </source>
</evidence>
<dbReference type="InterPro" id="IPR019734">
    <property type="entry name" value="TPR_rpt"/>
</dbReference>
<evidence type="ECO:0000256" key="2">
    <source>
        <dbReference type="ARBA" id="ARBA00023125"/>
    </source>
</evidence>
<dbReference type="InterPro" id="IPR011990">
    <property type="entry name" value="TPR-like_helical_dom_sf"/>
</dbReference>
<feature type="compositionally biased region" description="Low complexity" evidence="4">
    <location>
        <begin position="968"/>
        <end position="987"/>
    </location>
</feature>
<dbReference type="RefSeq" id="WP_184388832.1">
    <property type="nucleotide sequence ID" value="NZ_JACHDB010000001.1"/>
</dbReference>
<feature type="compositionally biased region" description="Low complexity" evidence="4">
    <location>
        <begin position="214"/>
        <end position="224"/>
    </location>
</feature>
<protein>
    <submittedName>
        <fullName evidence="6">Tetratricopeptide (TPR) repeat protein/DNA-binding SARP family transcriptional activator</fullName>
    </submittedName>
</protein>
<dbReference type="PROSITE" id="PS51755">
    <property type="entry name" value="OMPR_PHOB"/>
    <property type="match status" value="1"/>
</dbReference>
<reference evidence="6 7" key="1">
    <citation type="submission" date="2020-08" db="EMBL/GenBank/DDBJ databases">
        <title>Sequencing the genomes of 1000 actinobacteria strains.</title>
        <authorList>
            <person name="Klenk H.-P."/>
        </authorList>
    </citation>
    <scope>NUCLEOTIDE SEQUENCE [LARGE SCALE GENOMIC DNA]</scope>
    <source>
        <strain evidence="6 7">DSM 44551</strain>
    </source>
</reference>
<dbReference type="AlphaFoldDB" id="A0A7W8QHT5"/>
<name>A0A7W8QHT5_9ACTN</name>
<dbReference type="SUPFAM" id="SSF52540">
    <property type="entry name" value="P-loop containing nucleoside triphosphate hydrolases"/>
    <property type="match status" value="1"/>
</dbReference>